<keyword evidence="2" id="KW-1185">Reference proteome</keyword>
<sequence length="356" mass="41644">MGKFYCFNNLTHIKQPTRSSWCWASSLEKMIKGFKSNSTIGVEDYEIVSHYNSYLNVNSSKLDCRIESSECHCDNLELKDDHLVKIFNEAGFKAEEIDKAIINNYDKIVETLNTNQSPIILKTIDNNAHMELIIGYGELDNFKYLLISDPNNLSDTNYICIKEYISTTKIDKVWTTKVKGYDNNLNQKNIEKDFLLYKNIKYLNEFITKNELQLDKLELNNLKNPWNYLKIKDTSLINKINNKDDVLSFLSHQLYKEERTSQFNCPDINRCLRNISVIGKPNIAHDRYGCNYLKKNQCIFREYGTIVKTKKVNGNLLVKPISYPANYKISNNWVNYHIFKENLENNNPKLSSFKLQ</sequence>
<name>A0A238U954_9FLAO</name>
<gene>
    <name evidence="1" type="ORF">TJEJU_1928</name>
</gene>
<protein>
    <submittedName>
        <fullName evidence="1">Uncharacterized protein</fullName>
    </submittedName>
</protein>
<accession>A0A238U954</accession>
<evidence type="ECO:0000313" key="1">
    <source>
        <dbReference type="EMBL" id="SNR15632.1"/>
    </source>
</evidence>
<dbReference type="Proteomes" id="UP000215214">
    <property type="component" value="Chromosome TJEJU"/>
</dbReference>
<reference evidence="1 2" key="1">
    <citation type="submission" date="2017-07" db="EMBL/GenBank/DDBJ databases">
        <authorList>
            <person name="Sun Z.S."/>
            <person name="Albrecht U."/>
            <person name="Echele G."/>
            <person name="Lee C.C."/>
        </authorList>
    </citation>
    <scope>NUCLEOTIDE SEQUENCE [LARGE SCALE GENOMIC DNA]</scope>
    <source>
        <strain evidence="2">type strain: KCTC 22618</strain>
    </source>
</reference>
<dbReference type="OrthoDB" id="1444393at2"/>
<dbReference type="KEGG" id="tje:TJEJU_1928"/>
<dbReference type="AlphaFoldDB" id="A0A238U954"/>
<dbReference type="EMBL" id="LT899436">
    <property type="protein sequence ID" value="SNR15632.1"/>
    <property type="molecule type" value="Genomic_DNA"/>
</dbReference>
<evidence type="ECO:0000313" key="2">
    <source>
        <dbReference type="Proteomes" id="UP000215214"/>
    </source>
</evidence>
<proteinExistence type="predicted"/>
<organism evidence="1 2">
    <name type="scientific">Tenacibaculum jejuense</name>
    <dbReference type="NCBI Taxonomy" id="584609"/>
    <lineage>
        <taxon>Bacteria</taxon>
        <taxon>Pseudomonadati</taxon>
        <taxon>Bacteroidota</taxon>
        <taxon>Flavobacteriia</taxon>
        <taxon>Flavobacteriales</taxon>
        <taxon>Flavobacteriaceae</taxon>
        <taxon>Tenacibaculum</taxon>
    </lineage>
</organism>
<dbReference type="RefSeq" id="WP_095071557.1">
    <property type="nucleotide sequence ID" value="NZ_LT899436.1"/>
</dbReference>